<organism evidence="3 4">
    <name type="scientific">Saccoglossus kowalevskii</name>
    <name type="common">Acorn worm</name>
    <dbReference type="NCBI Taxonomy" id="10224"/>
    <lineage>
        <taxon>Eukaryota</taxon>
        <taxon>Metazoa</taxon>
        <taxon>Hemichordata</taxon>
        <taxon>Enteropneusta</taxon>
        <taxon>Harrimaniidae</taxon>
        <taxon>Saccoglossus</taxon>
    </lineage>
</organism>
<evidence type="ECO:0000259" key="2">
    <source>
        <dbReference type="Pfam" id="PF00485"/>
    </source>
</evidence>
<dbReference type="InterPro" id="IPR027417">
    <property type="entry name" value="P-loop_NTPase"/>
</dbReference>
<feature type="region of interest" description="Disordered" evidence="1">
    <location>
        <begin position="1"/>
        <end position="58"/>
    </location>
</feature>
<dbReference type="Proteomes" id="UP000694865">
    <property type="component" value="Unplaced"/>
</dbReference>
<evidence type="ECO:0000313" key="4">
    <source>
        <dbReference type="RefSeq" id="XP_006811372.1"/>
    </source>
</evidence>
<feature type="domain" description="Phosphoribulokinase/uridine kinase" evidence="2">
    <location>
        <begin position="89"/>
        <end position="169"/>
    </location>
</feature>
<dbReference type="PRINTS" id="PR00988">
    <property type="entry name" value="URIDINKINASE"/>
</dbReference>
<gene>
    <name evidence="4" type="primary">LOC102801103</name>
</gene>
<dbReference type="SUPFAM" id="SSF52540">
    <property type="entry name" value="P-loop containing nucleoside triphosphate hydrolases"/>
    <property type="match status" value="1"/>
</dbReference>
<reference evidence="4" key="1">
    <citation type="submission" date="2025-08" db="UniProtKB">
        <authorList>
            <consortium name="RefSeq"/>
        </authorList>
    </citation>
    <scope>IDENTIFICATION</scope>
    <source>
        <tissue evidence="4">Testes</tissue>
    </source>
</reference>
<dbReference type="RefSeq" id="XP_006811372.1">
    <property type="nucleotide sequence ID" value="XM_006811309.1"/>
</dbReference>
<dbReference type="GeneID" id="102801103"/>
<proteinExistence type="predicted"/>
<evidence type="ECO:0000313" key="3">
    <source>
        <dbReference type="Proteomes" id="UP000694865"/>
    </source>
</evidence>
<dbReference type="Gene3D" id="3.40.50.300">
    <property type="entry name" value="P-loop containing nucleotide triphosphate hydrolases"/>
    <property type="match status" value="1"/>
</dbReference>
<accession>A0ABM0LUD1</accession>
<protein>
    <submittedName>
        <fullName evidence="4">Uridine-cytidine kinase-like 1-like</fullName>
    </submittedName>
</protein>
<keyword evidence="3" id="KW-1185">Reference proteome</keyword>
<feature type="compositionally biased region" description="Low complexity" evidence="1">
    <location>
        <begin position="14"/>
        <end position="26"/>
    </location>
</feature>
<name>A0ABM0LUD1_SACKO</name>
<sequence length="178" mass="19537">MADIFDGSGDPDGDLPSSVGSANSNGSGSGEDLDVKAPASPLGKGSRRKRTTSTSDKSDRVYRTVKRTIFTAGRPPWYNVHGELKEAFVIGLCGGSASGKTTVAKRIIEELNVQWVNILSMDSFYKNFTEKERALAVKNEFNFDHPDAFDIDLIVTTLKQLKELKHVEVSFLTLFLYA</sequence>
<evidence type="ECO:0000256" key="1">
    <source>
        <dbReference type="SAM" id="MobiDB-lite"/>
    </source>
</evidence>
<dbReference type="PANTHER" id="PTHR10285">
    <property type="entry name" value="URIDINE KINASE"/>
    <property type="match status" value="1"/>
</dbReference>
<dbReference type="Pfam" id="PF00485">
    <property type="entry name" value="PRK"/>
    <property type="match status" value="1"/>
</dbReference>
<dbReference type="InterPro" id="IPR006083">
    <property type="entry name" value="PRK/URK"/>
</dbReference>